<evidence type="ECO:0000256" key="2">
    <source>
        <dbReference type="ARBA" id="ARBA00004496"/>
    </source>
</evidence>
<evidence type="ECO:0000313" key="14">
    <source>
        <dbReference type="Proteomes" id="UP000186029"/>
    </source>
</evidence>
<dbReference type="GO" id="GO:0015031">
    <property type="term" value="P:protein transport"/>
    <property type="evidence" value="ECO:0007669"/>
    <property type="project" value="InterPro"/>
</dbReference>
<dbReference type="Proteomes" id="UP000186029">
    <property type="component" value="Unassembled WGS sequence"/>
</dbReference>
<reference evidence="13 14" key="1">
    <citation type="journal article" date="2016" name="Nat. Commun.">
        <title>Thousands of microbial genomes shed light on interconnected biogeochemical processes in an aquifer system.</title>
        <authorList>
            <person name="Anantharaman K."/>
            <person name="Brown C.T."/>
            <person name="Hug L.A."/>
            <person name="Sharon I."/>
            <person name="Castelle C.J."/>
            <person name="Probst A.J."/>
            <person name="Thomas B.C."/>
            <person name="Singh A."/>
            <person name="Wilkins M.J."/>
            <person name="Karaoz U."/>
            <person name="Brodie E.L."/>
            <person name="Williams K.H."/>
            <person name="Hubbard S.S."/>
            <person name="Banfield J.F."/>
        </authorList>
    </citation>
    <scope>NUCLEOTIDE SEQUENCE [LARGE SCALE GENOMIC DNA]</scope>
</reference>
<dbReference type="STRING" id="1797580.A2Z61_00865"/>
<proteinExistence type="inferred from homology"/>
<comment type="similarity">
    <text evidence="3">Belongs to the FKBP-type PPIase family. Tig subfamily.</text>
</comment>
<keyword evidence="8" id="KW-0413">Isomerase</keyword>
<gene>
    <name evidence="13" type="ORF">A2Z61_00865</name>
</gene>
<evidence type="ECO:0000313" key="13">
    <source>
        <dbReference type="EMBL" id="OGD67514.1"/>
    </source>
</evidence>
<dbReference type="InterPro" id="IPR005215">
    <property type="entry name" value="Trig_fac"/>
</dbReference>
<dbReference type="Pfam" id="PF05697">
    <property type="entry name" value="Trigger_N"/>
    <property type="match status" value="1"/>
</dbReference>
<keyword evidence="6" id="KW-0697">Rotamase</keyword>
<dbReference type="SUPFAM" id="SSF102735">
    <property type="entry name" value="Trigger factor ribosome-binding domain"/>
    <property type="match status" value="1"/>
</dbReference>
<evidence type="ECO:0000256" key="5">
    <source>
        <dbReference type="ARBA" id="ARBA00016902"/>
    </source>
</evidence>
<evidence type="ECO:0000256" key="1">
    <source>
        <dbReference type="ARBA" id="ARBA00000971"/>
    </source>
</evidence>
<dbReference type="InterPro" id="IPR036611">
    <property type="entry name" value="Trigger_fac_ribosome-bd_sf"/>
</dbReference>
<keyword evidence="10" id="KW-0175">Coiled coil</keyword>
<protein>
    <recommendedName>
        <fullName evidence="5">Trigger factor</fullName>
        <ecNumber evidence="4">5.2.1.8</ecNumber>
    </recommendedName>
    <alternativeName>
        <fullName evidence="9">PPIase</fullName>
    </alternativeName>
</protein>
<dbReference type="EC" id="5.2.1.8" evidence="4"/>
<sequence length="348" mass="40518">MKKNYTNLVIEQKENSEIEIKAEIPENIVSKYREQIIKNFSKDIELKGFRKGHIPKSILIDKIGEQTIIEKQALLAITDIYPNIILDNNLNVIGRPDILITKLAPKNPVGFTIKTAIMPEIKLPDYKKIAGIAILDKTEAIVSEKEVDDVIKQIKKGIAENKSKKNNSKENSEQSTELKLTDDFVKTLGDFKNLADFKNKIKENLIKEKDAKKREKRRFEIIEKIIEDTKIDIPKIFVESELDKMLAQFKDDIARMNVQFDKYLEKIKKTENELRNEWKNDAEKRAKIQLSLNEIAKKENISVPEENIKHEVNHILEHYKDARPENVRVYVETVLTNEKIFQLLENQK</sequence>
<feature type="domain" description="Trigger factor ribosome-binding bacterial" evidence="11">
    <location>
        <begin position="9"/>
        <end position="154"/>
    </location>
</feature>
<comment type="subcellular location">
    <subcellularLocation>
        <location evidence="2">Cytoplasm</location>
    </subcellularLocation>
</comment>
<comment type="caution">
    <text evidence="13">The sequence shown here is derived from an EMBL/GenBank/DDBJ whole genome shotgun (WGS) entry which is preliminary data.</text>
</comment>
<dbReference type="SUPFAM" id="SSF109998">
    <property type="entry name" value="Triger factor/SurA peptide-binding domain-like"/>
    <property type="match status" value="1"/>
</dbReference>
<dbReference type="PANTHER" id="PTHR30560:SF3">
    <property type="entry name" value="TRIGGER FACTOR-LIKE PROTEIN TIG, CHLOROPLASTIC"/>
    <property type="match status" value="1"/>
</dbReference>
<evidence type="ECO:0000256" key="4">
    <source>
        <dbReference type="ARBA" id="ARBA00013194"/>
    </source>
</evidence>
<dbReference type="GO" id="GO:0043022">
    <property type="term" value="F:ribosome binding"/>
    <property type="evidence" value="ECO:0007669"/>
    <property type="project" value="TreeGrafter"/>
</dbReference>
<evidence type="ECO:0000256" key="8">
    <source>
        <dbReference type="ARBA" id="ARBA00023235"/>
    </source>
</evidence>
<dbReference type="EMBL" id="MFAC01000008">
    <property type="protein sequence ID" value="OGD67514.1"/>
    <property type="molecule type" value="Genomic_DNA"/>
</dbReference>
<evidence type="ECO:0000256" key="9">
    <source>
        <dbReference type="ARBA" id="ARBA00029986"/>
    </source>
</evidence>
<dbReference type="InterPro" id="IPR037041">
    <property type="entry name" value="Trigger_fac_C_sf"/>
</dbReference>
<evidence type="ECO:0000256" key="6">
    <source>
        <dbReference type="ARBA" id="ARBA00023110"/>
    </source>
</evidence>
<dbReference type="InterPro" id="IPR027304">
    <property type="entry name" value="Trigger_fact/SurA_dom_sf"/>
</dbReference>
<organism evidence="13 14">
    <name type="scientific">Candidatus Campbellbacteria bacterium RIFCSPLOWO2_02_35_12</name>
    <dbReference type="NCBI Taxonomy" id="1797580"/>
    <lineage>
        <taxon>Bacteria</taxon>
        <taxon>Candidatus Campbelliibacteriota</taxon>
    </lineage>
</organism>
<dbReference type="GO" id="GO:0044183">
    <property type="term" value="F:protein folding chaperone"/>
    <property type="evidence" value="ECO:0007669"/>
    <property type="project" value="TreeGrafter"/>
</dbReference>
<evidence type="ECO:0000259" key="12">
    <source>
        <dbReference type="Pfam" id="PF05698"/>
    </source>
</evidence>
<dbReference type="Pfam" id="PF05698">
    <property type="entry name" value="Trigger_C"/>
    <property type="match status" value="1"/>
</dbReference>
<comment type="catalytic activity">
    <reaction evidence="1">
        <text>[protein]-peptidylproline (omega=180) = [protein]-peptidylproline (omega=0)</text>
        <dbReference type="Rhea" id="RHEA:16237"/>
        <dbReference type="Rhea" id="RHEA-COMP:10747"/>
        <dbReference type="Rhea" id="RHEA-COMP:10748"/>
        <dbReference type="ChEBI" id="CHEBI:83833"/>
        <dbReference type="ChEBI" id="CHEBI:83834"/>
        <dbReference type="EC" id="5.2.1.8"/>
    </reaction>
</comment>
<name>A0A1F5EJX6_9BACT</name>
<accession>A0A1F5EJX6</accession>
<dbReference type="GO" id="GO:0003755">
    <property type="term" value="F:peptidyl-prolyl cis-trans isomerase activity"/>
    <property type="evidence" value="ECO:0007669"/>
    <property type="project" value="UniProtKB-KW"/>
</dbReference>
<dbReference type="InterPro" id="IPR008880">
    <property type="entry name" value="Trigger_fac_C"/>
</dbReference>
<dbReference type="GO" id="GO:0005737">
    <property type="term" value="C:cytoplasm"/>
    <property type="evidence" value="ECO:0007669"/>
    <property type="project" value="UniProtKB-SubCell"/>
</dbReference>
<evidence type="ECO:0000259" key="11">
    <source>
        <dbReference type="Pfam" id="PF05697"/>
    </source>
</evidence>
<keyword evidence="7" id="KW-0143">Chaperone</keyword>
<dbReference type="AlphaFoldDB" id="A0A1F5EJX6"/>
<evidence type="ECO:0000256" key="7">
    <source>
        <dbReference type="ARBA" id="ARBA00023186"/>
    </source>
</evidence>
<dbReference type="Gene3D" id="1.10.3120.10">
    <property type="entry name" value="Trigger factor, C-terminal domain"/>
    <property type="match status" value="1"/>
</dbReference>
<evidence type="ECO:0000256" key="3">
    <source>
        <dbReference type="ARBA" id="ARBA00005464"/>
    </source>
</evidence>
<dbReference type="GO" id="GO:0043335">
    <property type="term" value="P:protein unfolding"/>
    <property type="evidence" value="ECO:0007669"/>
    <property type="project" value="TreeGrafter"/>
</dbReference>
<dbReference type="Gene3D" id="3.30.70.1050">
    <property type="entry name" value="Trigger factor ribosome-binding domain"/>
    <property type="match status" value="1"/>
</dbReference>
<dbReference type="GO" id="GO:0051083">
    <property type="term" value="P:'de novo' cotranslational protein folding"/>
    <property type="evidence" value="ECO:0007669"/>
    <property type="project" value="TreeGrafter"/>
</dbReference>
<dbReference type="PANTHER" id="PTHR30560">
    <property type="entry name" value="TRIGGER FACTOR CHAPERONE AND PEPTIDYL-PROLYL CIS/TRANS ISOMERASE"/>
    <property type="match status" value="1"/>
</dbReference>
<evidence type="ECO:0000256" key="10">
    <source>
        <dbReference type="SAM" id="Coils"/>
    </source>
</evidence>
<feature type="domain" description="Trigger factor C-terminal" evidence="12">
    <location>
        <begin position="194"/>
        <end position="333"/>
    </location>
</feature>
<dbReference type="InterPro" id="IPR008881">
    <property type="entry name" value="Trigger_fac_ribosome-bd_bac"/>
</dbReference>
<feature type="coiled-coil region" evidence="10">
    <location>
        <begin position="246"/>
        <end position="273"/>
    </location>
</feature>